<feature type="region of interest" description="Disordered" evidence="2">
    <location>
        <begin position="36"/>
        <end position="57"/>
    </location>
</feature>
<dbReference type="PANTHER" id="PTHR37329:SF1">
    <property type="entry name" value="KINETOCHORE PROTEIN SOS7"/>
    <property type="match status" value="1"/>
</dbReference>
<dbReference type="STRING" id="1810919.A0A3D8SIR5"/>
<evidence type="ECO:0000313" key="5">
    <source>
        <dbReference type="Proteomes" id="UP000256690"/>
    </source>
</evidence>
<dbReference type="Pfam" id="PF20882">
    <property type="entry name" value="Sos7"/>
    <property type="match status" value="1"/>
</dbReference>
<sequence length="286" mass="31976">MSEPNAAQTRQQLQLLEQEHGELKTQLSIVRISEPIFSPDTDKSPSKRNSDVSAVDSLSVSPASLEADLSHYKELFSKLRFSYVEQVTKENFLRAIVGDPPLVVGHNENVELETQLAEVKAELKARKEEVRLMVEELDKMARNLATRYKDVQLQMAELATLPESIENLETTVAALRAKQIANSDTSSSQNLPLPATLSLLAEREAELAALNRQIAAAQNALPRKTREAETMERELSILERRKSEAIMQAREAQRKKQEGESDGLEEAGRWYRSAEDALKKLVGVEG</sequence>
<dbReference type="OrthoDB" id="18959at2759"/>
<accession>A0A3D8SIR5</accession>
<keyword evidence="5" id="KW-1185">Reference proteome</keyword>
<dbReference type="GO" id="GO:0051315">
    <property type="term" value="P:attachment of mitotic spindle microtubules to kinetochore"/>
    <property type="evidence" value="ECO:0007669"/>
    <property type="project" value="TreeGrafter"/>
</dbReference>
<dbReference type="EMBL" id="PVWQ01000003">
    <property type="protein sequence ID" value="RDW86220.1"/>
    <property type="molecule type" value="Genomic_DNA"/>
</dbReference>
<protein>
    <recommendedName>
        <fullName evidence="3">Kinetochore protein Sos7 coiled-coil domain-containing protein</fullName>
    </recommendedName>
</protein>
<gene>
    <name evidence="4" type="ORF">DSM5745_02862</name>
</gene>
<proteinExistence type="predicted"/>
<name>A0A3D8SIR5_9EURO</name>
<organism evidence="4 5">
    <name type="scientific">Aspergillus mulundensis</name>
    <dbReference type="NCBI Taxonomy" id="1810919"/>
    <lineage>
        <taxon>Eukaryota</taxon>
        <taxon>Fungi</taxon>
        <taxon>Dikarya</taxon>
        <taxon>Ascomycota</taxon>
        <taxon>Pezizomycotina</taxon>
        <taxon>Eurotiomycetes</taxon>
        <taxon>Eurotiomycetidae</taxon>
        <taxon>Eurotiales</taxon>
        <taxon>Aspergillaceae</taxon>
        <taxon>Aspergillus</taxon>
        <taxon>Aspergillus subgen. Nidulantes</taxon>
    </lineage>
</organism>
<dbReference type="PANTHER" id="PTHR37329">
    <property type="entry name" value="KINETOCHORE PROTEIN SOS7"/>
    <property type="match status" value="1"/>
</dbReference>
<feature type="domain" description="Kinetochore protein Sos7 coiled-coil" evidence="3">
    <location>
        <begin position="74"/>
        <end position="148"/>
    </location>
</feature>
<dbReference type="GO" id="GO:0034501">
    <property type="term" value="P:protein localization to kinetochore"/>
    <property type="evidence" value="ECO:0007669"/>
    <property type="project" value="InterPro"/>
</dbReference>
<evidence type="ECO:0000256" key="2">
    <source>
        <dbReference type="SAM" id="MobiDB-lite"/>
    </source>
</evidence>
<evidence type="ECO:0000259" key="3">
    <source>
        <dbReference type="Pfam" id="PF20882"/>
    </source>
</evidence>
<feature type="coiled-coil region" evidence="1">
    <location>
        <begin position="109"/>
        <end position="154"/>
    </location>
</feature>
<dbReference type="InterPro" id="IPR048781">
    <property type="entry name" value="Sos7_CC"/>
</dbReference>
<keyword evidence="1" id="KW-0175">Coiled coil</keyword>
<evidence type="ECO:0000313" key="4">
    <source>
        <dbReference type="EMBL" id="RDW86220.1"/>
    </source>
</evidence>
<dbReference type="AlphaFoldDB" id="A0A3D8SIR5"/>
<feature type="compositionally biased region" description="Basic and acidic residues" evidence="2">
    <location>
        <begin position="40"/>
        <end position="50"/>
    </location>
</feature>
<comment type="caution">
    <text evidence="4">The sequence shown here is derived from an EMBL/GenBank/DDBJ whole genome shotgun (WGS) entry which is preliminary data.</text>
</comment>
<dbReference type="Proteomes" id="UP000256690">
    <property type="component" value="Unassembled WGS sequence"/>
</dbReference>
<feature type="region of interest" description="Disordered" evidence="2">
    <location>
        <begin position="248"/>
        <end position="268"/>
    </location>
</feature>
<dbReference type="RefSeq" id="XP_026605744.1">
    <property type="nucleotide sequence ID" value="XM_026744878.1"/>
</dbReference>
<dbReference type="InterPro" id="IPR037475">
    <property type="entry name" value="Sos7"/>
</dbReference>
<dbReference type="GeneID" id="38113232"/>
<reference evidence="4 5" key="1">
    <citation type="journal article" date="2018" name="IMA Fungus">
        <title>IMA Genome-F 9: Draft genome sequence of Annulohypoxylon stygium, Aspergillus mulundensis, Berkeleyomyces basicola (syn. Thielaviopsis basicola), Ceratocystis smalleyi, two Cercospora beticola strains, Coleophoma cylindrospora, Fusarium fracticaudum, Phialophora cf. hyalina, and Morchella septimelata.</title>
        <authorList>
            <person name="Wingfield B.D."/>
            <person name="Bills G.F."/>
            <person name="Dong Y."/>
            <person name="Huang W."/>
            <person name="Nel W.J."/>
            <person name="Swalarsk-Parry B.S."/>
            <person name="Vaghefi N."/>
            <person name="Wilken P.M."/>
            <person name="An Z."/>
            <person name="de Beer Z.W."/>
            <person name="De Vos L."/>
            <person name="Chen L."/>
            <person name="Duong T.A."/>
            <person name="Gao Y."/>
            <person name="Hammerbacher A."/>
            <person name="Kikkert J.R."/>
            <person name="Li Y."/>
            <person name="Li H."/>
            <person name="Li K."/>
            <person name="Li Q."/>
            <person name="Liu X."/>
            <person name="Ma X."/>
            <person name="Naidoo K."/>
            <person name="Pethybridge S.J."/>
            <person name="Sun J."/>
            <person name="Steenkamp E.T."/>
            <person name="van der Nest M.A."/>
            <person name="van Wyk S."/>
            <person name="Wingfield M.J."/>
            <person name="Xiong C."/>
            <person name="Yue Q."/>
            <person name="Zhang X."/>
        </authorList>
    </citation>
    <scope>NUCLEOTIDE SEQUENCE [LARGE SCALE GENOMIC DNA]</scope>
    <source>
        <strain evidence="4 5">DSM 5745</strain>
    </source>
</reference>
<dbReference type="GO" id="GO:0000776">
    <property type="term" value="C:kinetochore"/>
    <property type="evidence" value="ECO:0007669"/>
    <property type="project" value="InterPro"/>
</dbReference>
<evidence type="ECO:0000256" key="1">
    <source>
        <dbReference type="SAM" id="Coils"/>
    </source>
</evidence>